<protein>
    <submittedName>
        <fullName evidence="2">DUF2269 family protein</fullName>
    </submittedName>
</protein>
<name>A0ABU7RJ55_9BACT</name>
<feature type="transmembrane region" description="Helical" evidence="1">
    <location>
        <begin position="12"/>
        <end position="33"/>
    </location>
</feature>
<keyword evidence="1" id="KW-1133">Transmembrane helix</keyword>
<organism evidence="2 3">
    <name type="scientific">Niabella digestorum</name>
    <dbReference type="NCBI Taxonomy" id="3117701"/>
    <lineage>
        <taxon>Bacteria</taxon>
        <taxon>Pseudomonadati</taxon>
        <taxon>Bacteroidota</taxon>
        <taxon>Chitinophagia</taxon>
        <taxon>Chitinophagales</taxon>
        <taxon>Chitinophagaceae</taxon>
        <taxon>Niabella</taxon>
    </lineage>
</organism>
<sequence>MTRRNLIKYALSLHIIVSVALLGDSAGYLAIAIKASQQTDPLVIKTHYEILQMLGFVFGVPLSFLALLSGLWLTYLTKWKLLRYPWVTVKFLLIITVILVGAFILRDGMDTMLHGKGGAEGRLIYGAVYDVLALILATLLSVFKPGKRGGIKAESNQP</sequence>
<evidence type="ECO:0000313" key="2">
    <source>
        <dbReference type="EMBL" id="MEE6187992.1"/>
    </source>
</evidence>
<evidence type="ECO:0000313" key="3">
    <source>
        <dbReference type="Proteomes" id="UP001357452"/>
    </source>
</evidence>
<dbReference type="EMBL" id="JAZGLY010000007">
    <property type="protein sequence ID" value="MEE6187992.1"/>
    <property type="molecule type" value="Genomic_DNA"/>
</dbReference>
<keyword evidence="1" id="KW-0472">Membrane</keyword>
<feature type="transmembrane region" description="Helical" evidence="1">
    <location>
        <begin position="124"/>
        <end position="143"/>
    </location>
</feature>
<proteinExistence type="predicted"/>
<comment type="caution">
    <text evidence="2">The sequence shown here is derived from an EMBL/GenBank/DDBJ whole genome shotgun (WGS) entry which is preliminary data.</text>
</comment>
<accession>A0ABU7RJ55</accession>
<reference evidence="2 3" key="1">
    <citation type="submission" date="2024-01" db="EMBL/GenBank/DDBJ databases">
        <title>Niabella digestum sp. nov., isolated from waste digestion system.</title>
        <authorList>
            <person name="Zhang L."/>
        </authorList>
    </citation>
    <scope>NUCLEOTIDE SEQUENCE [LARGE SCALE GENOMIC DNA]</scope>
    <source>
        <strain evidence="2 3">A18</strain>
    </source>
</reference>
<feature type="transmembrane region" description="Helical" evidence="1">
    <location>
        <begin position="53"/>
        <end position="75"/>
    </location>
</feature>
<dbReference type="Proteomes" id="UP001357452">
    <property type="component" value="Unassembled WGS sequence"/>
</dbReference>
<keyword evidence="3" id="KW-1185">Reference proteome</keyword>
<dbReference type="Pfam" id="PF10027">
    <property type="entry name" value="DUF2269"/>
    <property type="match status" value="1"/>
</dbReference>
<gene>
    <name evidence="2" type="ORF">V2H41_11985</name>
</gene>
<dbReference type="RefSeq" id="WP_330975397.1">
    <property type="nucleotide sequence ID" value="NZ_JAZGLY010000007.1"/>
</dbReference>
<feature type="transmembrane region" description="Helical" evidence="1">
    <location>
        <begin position="87"/>
        <end position="104"/>
    </location>
</feature>
<evidence type="ECO:0000256" key="1">
    <source>
        <dbReference type="SAM" id="Phobius"/>
    </source>
</evidence>
<dbReference type="InterPro" id="IPR018729">
    <property type="entry name" value="DUF2269_transmembrane"/>
</dbReference>
<keyword evidence="1" id="KW-0812">Transmembrane</keyword>